<proteinExistence type="predicted"/>
<reference evidence="2" key="1">
    <citation type="submission" date="2016-11" db="UniProtKB">
        <authorList>
            <consortium name="WormBaseParasite"/>
        </authorList>
    </citation>
    <scope>IDENTIFICATION</scope>
</reference>
<organism evidence="1 2">
    <name type="scientific">Heterorhabditis bacteriophora</name>
    <name type="common">Entomopathogenic nematode worm</name>
    <dbReference type="NCBI Taxonomy" id="37862"/>
    <lineage>
        <taxon>Eukaryota</taxon>
        <taxon>Metazoa</taxon>
        <taxon>Ecdysozoa</taxon>
        <taxon>Nematoda</taxon>
        <taxon>Chromadorea</taxon>
        <taxon>Rhabditida</taxon>
        <taxon>Rhabditina</taxon>
        <taxon>Rhabditomorpha</taxon>
        <taxon>Strongyloidea</taxon>
        <taxon>Heterorhabditidae</taxon>
        <taxon>Heterorhabditis</taxon>
    </lineage>
</organism>
<keyword evidence="1" id="KW-1185">Reference proteome</keyword>
<dbReference type="WBParaSite" id="Hba_07678">
    <property type="protein sequence ID" value="Hba_07678"/>
    <property type="gene ID" value="Hba_07678"/>
</dbReference>
<accession>A0A1I7WRB2</accession>
<sequence length="31" mass="3630">MMFLCKTRCRMKKMMTDRGIHVQSHASTLST</sequence>
<evidence type="ECO:0000313" key="1">
    <source>
        <dbReference type="Proteomes" id="UP000095283"/>
    </source>
</evidence>
<evidence type="ECO:0000313" key="2">
    <source>
        <dbReference type="WBParaSite" id="Hba_07678"/>
    </source>
</evidence>
<dbReference type="Proteomes" id="UP000095283">
    <property type="component" value="Unplaced"/>
</dbReference>
<protein>
    <submittedName>
        <fullName evidence="2">Uncharacterized protein</fullName>
    </submittedName>
</protein>
<dbReference type="AlphaFoldDB" id="A0A1I7WRB2"/>
<name>A0A1I7WRB2_HETBA</name>